<name>A0A378MJC3_LISGR</name>
<keyword evidence="1" id="KW-0472">Membrane</keyword>
<dbReference type="Proteomes" id="UP000254879">
    <property type="component" value="Unassembled WGS sequence"/>
</dbReference>
<keyword evidence="1" id="KW-1133">Transmembrane helix</keyword>
<dbReference type="EMBL" id="UGPG01000001">
    <property type="protein sequence ID" value="STY45586.1"/>
    <property type="molecule type" value="Genomic_DNA"/>
</dbReference>
<protein>
    <submittedName>
        <fullName evidence="2">Uncharacterized protein</fullName>
    </submittedName>
</protein>
<gene>
    <name evidence="2" type="ORF">NCTC10815_02969</name>
</gene>
<accession>A0A378MJC3</accession>
<feature type="transmembrane region" description="Helical" evidence="1">
    <location>
        <begin position="46"/>
        <end position="65"/>
    </location>
</feature>
<keyword evidence="1" id="KW-0812">Transmembrane</keyword>
<feature type="transmembrane region" description="Helical" evidence="1">
    <location>
        <begin position="71"/>
        <end position="89"/>
    </location>
</feature>
<sequence>MINGKLEIRITWADIFKEFTMGILIVLTLTAVVVAICKFVLRQSLIINIIALLLVLLIGGMYLIFLFSVAGTFSFAMLATAIVDLNIMLKYEGILYKMEEQGFTYYEEGKQYKKRWIEVVDIGCYRQYNKKQSVIYKYQVKFIDNSVHVLALRGRIGTEVFKEKFEDYWLTYVEKS</sequence>
<reference evidence="2 3" key="1">
    <citation type="submission" date="2018-06" db="EMBL/GenBank/DDBJ databases">
        <authorList>
            <consortium name="Pathogen Informatics"/>
            <person name="Doyle S."/>
        </authorList>
    </citation>
    <scope>NUCLEOTIDE SEQUENCE [LARGE SCALE GENOMIC DNA]</scope>
    <source>
        <strain evidence="3">NCTC 10815</strain>
    </source>
</reference>
<evidence type="ECO:0000313" key="2">
    <source>
        <dbReference type="EMBL" id="STY45586.1"/>
    </source>
</evidence>
<evidence type="ECO:0000256" key="1">
    <source>
        <dbReference type="SAM" id="Phobius"/>
    </source>
</evidence>
<evidence type="ECO:0000313" key="3">
    <source>
        <dbReference type="Proteomes" id="UP000254879"/>
    </source>
</evidence>
<dbReference type="RefSeq" id="WP_040486754.1">
    <property type="nucleotide sequence ID" value="NZ_CABKNG010000002.1"/>
</dbReference>
<dbReference type="AlphaFoldDB" id="A0A378MJC3"/>
<feature type="transmembrane region" description="Helical" evidence="1">
    <location>
        <begin position="20"/>
        <end position="41"/>
    </location>
</feature>
<organism evidence="2 3">
    <name type="scientific">Listeria grayi</name>
    <name type="common">Listeria murrayi</name>
    <dbReference type="NCBI Taxonomy" id="1641"/>
    <lineage>
        <taxon>Bacteria</taxon>
        <taxon>Bacillati</taxon>
        <taxon>Bacillota</taxon>
        <taxon>Bacilli</taxon>
        <taxon>Bacillales</taxon>
        <taxon>Listeriaceae</taxon>
        <taxon>Listeria</taxon>
    </lineage>
</organism>
<proteinExistence type="predicted"/>